<gene>
    <name evidence="6" type="ORF">EZ313_08330</name>
</gene>
<dbReference type="EMBL" id="SMLM01000001">
    <property type="protein sequence ID" value="TFZ06616.1"/>
    <property type="molecule type" value="Genomic_DNA"/>
</dbReference>
<dbReference type="Pfam" id="PF00565">
    <property type="entry name" value="SNase"/>
    <property type="match status" value="1"/>
</dbReference>
<protein>
    <submittedName>
        <fullName evidence="6">Thermonuclease family protein</fullName>
    </submittedName>
</protein>
<evidence type="ECO:0000313" key="7">
    <source>
        <dbReference type="Proteomes" id="UP000298180"/>
    </source>
</evidence>
<feature type="domain" description="TNase-like" evidence="5">
    <location>
        <begin position="24"/>
        <end position="145"/>
    </location>
</feature>
<evidence type="ECO:0000256" key="3">
    <source>
        <dbReference type="ARBA" id="ARBA00022801"/>
    </source>
</evidence>
<dbReference type="InterPro" id="IPR035437">
    <property type="entry name" value="SNase_OB-fold_sf"/>
</dbReference>
<reference evidence="6 7" key="1">
    <citation type="submission" date="2019-03" db="EMBL/GenBank/DDBJ databases">
        <title>Ramlibacter henchirensis DSM 14656, whole genome shotgun sequence.</title>
        <authorList>
            <person name="Zhang X."/>
            <person name="Feng G."/>
            <person name="Zhu H."/>
        </authorList>
    </citation>
    <scope>NUCLEOTIDE SEQUENCE [LARGE SCALE GENOMIC DNA]</scope>
    <source>
        <strain evidence="6 7">DSM 14656</strain>
    </source>
</reference>
<keyword evidence="2" id="KW-0255">Endonuclease</keyword>
<dbReference type="Proteomes" id="UP000298180">
    <property type="component" value="Unassembled WGS sequence"/>
</dbReference>
<evidence type="ECO:0000256" key="1">
    <source>
        <dbReference type="ARBA" id="ARBA00022722"/>
    </source>
</evidence>
<name>A0A4Z0C4S0_9BURK</name>
<dbReference type="PANTHER" id="PTHR12302">
    <property type="entry name" value="EBNA2 BINDING PROTEIN P100"/>
    <property type="match status" value="1"/>
</dbReference>
<evidence type="ECO:0000256" key="4">
    <source>
        <dbReference type="SAM" id="SignalP"/>
    </source>
</evidence>
<dbReference type="InterPro" id="IPR016071">
    <property type="entry name" value="Staphylococal_nuclease_OB-fold"/>
</dbReference>
<organism evidence="6 7">
    <name type="scientific">Ramlibacter henchirensis</name>
    <dbReference type="NCBI Taxonomy" id="204072"/>
    <lineage>
        <taxon>Bacteria</taxon>
        <taxon>Pseudomonadati</taxon>
        <taxon>Pseudomonadota</taxon>
        <taxon>Betaproteobacteria</taxon>
        <taxon>Burkholderiales</taxon>
        <taxon>Comamonadaceae</taxon>
        <taxon>Ramlibacter</taxon>
    </lineage>
</organism>
<keyword evidence="3" id="KW-0378">Hydrolase</keyword>
<dbReference type="GO" id="GO:0004519">
    <property type="term" value="F:endonuclease activity"/>
    <property type="evidence" value="ECO:0007669"/>
    <property type="project" value="UniProtKB-KW"/>
</dbReference>
<evidence type="ECO:0000256" key="2">
    <source>
        <dbReference type="ARBA" id="ARBA00022759"/>
    </source>
</evidence>
<dbReference type="SMART" id="SM00318">
    <property type="entry name" value="SNc"/>
    <property type="match status" value="1"/>
</dbReference>
<evidence type="ECO:0000259" key="5">
    <source>
        <dbReference type="PROSITE" id="PS50830"/>
    </source>
</evidence>
<dbReference type="PROSITE" id="PS50830">
    <property type="entry name" value="TNASE_3"/>
    <property type="match status" value="1"/>
</dbReference>
<proteinExistence type="predicted"/>
<feature type="signal peptide" evidence="4">
    <location>
        <begin position="1"/>
        <end position="20"/>
    </location>
</feature>
<dbReference type="AlphaFoldDB" id="A0A4Z0C4S0"/>
<dbReference type="GO" id="GO:0003676">
    <property type="term" value="F:nucleic acid binding"/>
    <property type="evidence" value="ECO:0007669"/>
    <property type="project" value="InterPro"/>
</dbReference>
<evidence type="ECO:0000313" key="6">
    <source>
        <dbReference type="EMBL" id="TFZ06616.1"/>
    </source>
</evidence>
<sequence>MPLLRLLAVVLLSLPLAAPAQPPRGYTAVVTHVSDGDTIWVRPTQGGRVQVRLQGIDAPEICQRFGEQSRRALEQLVLRKRVFIEERGRDDFGRVIAHVRRSGEDVGSWMVAHGMAWSPGFRRQPGPYDALQSQARQERRGLWAGAHPLEPRTFRRLHGPCEPAPAKP</sequence>
<dbReference type="InterPro" id="IPR002071">
    <property type="entry name" value="Thermonucl_AS"/>
</dbReference>
<dbReference type="OrthoDB" id="9805504at2"/>
<comment type="caution">
    <text evidence="6">The sequence shown here is derived from an EMBL/GenBank/DDBJ whole genome shotgun (WGS) entry which is preliminary data.</text>
</comment>
<dbReference type="RefSeq" id="WP_135262702.1">
    <property type="nucleotide sequence ID" value="NZ_SMLM01000001.1"/>
</dbReference>
<feature type="chain" id="PRO_5021449802" evidence="4">
    <location>
        <begin position="21"/>
        <end position="168"/>
    </location>
</feature>
<dbReference type="SUPFAM" id="SSF50199">
    <property type="entry name" value="Staphylococcal nuclease"/>
    <property type="match status" value="1"/>
</dbReference>
<dbReference type="PROSITE" id="PS01123">
    <property type="entry name" value="TNASE_1"/>
    <property type="match status" value="1"/>
</dbReference>
<dbReference type="Gene3D" id="2.40.50.90">
    <property type="match status" value="1"/>
</dbReference>
<keyword evidence="7" id="KW-1185">Reference proteome</keyword>
<accession>A0A4Z0C4S0</accession>
<dbReference type="GO" id="GO:0016787">
    <property type="term" value="F:hydrolase activity"/>
    <property type="evidence" value="ECO:0007669"/>
    <property type="project" value="UniProtKB-KW"/>
</dbReference>
<dbReference type="PANTHER" id="PTHR12302:SF3">
    <property type="entry name" value="SERINE_THREONINE-PROTEIN KINASE 31"/>
    <property type="match status" value="1"/>
</dbReference>
<keyword evidence="1" id="KW-0540">Nuclease</keyword>
<keyword evidence="4" id="KW-0732">Signal</keyword>